<accession>A0A7C8I5X0</accession>
<feature type="domain" description="Nucleoporin Nup188 N-terminal subdomain III" evidence="10">
    <location>
        <begin position="1112"/>
        <end position="1176"/>
    </location>
</feature>
<comment type="caution">
    <text evidence="11">The sequence shown here is derived from an EMBL/GenBank/DDBJ whole genome shotgun (WGS) entry which is preliminary data.</text>
</comment>
<evidence type="ECO:0000259" key="10">
    <source>
        <dbReference type="Pfam" id="PF21093"/>
    </source>
</evidence>
<dbReference type="Pfam" id="PF21093">
    <property type="entry name" value="Nup188_N-subdom_III"/>
    <property type="match status" value="2"/>
</dbReference>
<gene>
    <name evidence="11" type="ORF">BDV95DRAFT_612955</name>
</gene>
<keyword evidence="7" id="KW-0539">Nucleus</keyword>
<evidence type="ECO:0000256" key="7">
    <source>
        <dbReference type="ARBA" id="ARBA00023242"/>
    </source>
</evidence>
<evidence type="ECO:0000313" key="12">
    <source>
        <dbReference type="Proteomes" id="UP000481861"/>
    </source>
</evidence>
<dbReference type="OrthoDB" id="102511at2759"/>
<evidence type="ECO:0000256" key="1">
    <source>
        <dbReference type="ARBA" id="ARBA00004567"/>
    </source>
</evidence>
<dbReference type="GO" id="GO:0051028">
    <property type="term" value="P:mRNA transport"/>
    <property type="evidence" value="ECO:0007669"/>
    <property type="project" value="UniProtKB-KW"/>
</dbReference>
<name>A0A7C8I5X0_9PLEO</name>
<evidence type="ECO:0000259" key="9">
    <source>
        <dbReference type="Pfam" id="PF18378"/>
    </source>
</evidence>
<sequence length="1864" mass="206338">MAPMAPVIPLEFDLAKCFKGEQQLVTWPIALSALCDPATASKSGPLRVFLAAKESVDVLSAPWKPFPDPSPEEKQKFEAKTAPINITPAQTEHYNVNEIKEDALWLSQQARISEYAALRLAVQEWQARPTMQLLSGLTEEELLSVQAAAGISNLGASTFGPNSSILAAPSLALQPGTQFESLEQRRLRILHIYHSTRVAILRVSQLLLAWGSAKDLRADPMYDPNYRVCDDWLEQLGQAIAAQQNRKQPQVTPSGALDHCIRAVLARLDAYDNGYTWTVPESIQEAAAEKWVTGQTTEIVHLLHLAVLHADLSTTLPPAATVENWFESMTDRAYLTNFPILSPNQSPLVELLLLFTSLLSLAILDVERVIDDLDTGRYDSWDPSTYALNSGTIKKVTESFVYARQLGPSPATPPSFAWAIITYRLFMEASALEQDRSRLLDTPGSRSSVPDLMPLEEVGLALNNIEISEGPDRKLPFEDLGQACIELGVVGIINQLVDLGVHSYGTPIDRISRDKFRLVFLRLLRAALSSGIADYSSELVLAVYTILSGGNTYRNWTHGNSSPHADPVVALFLKDEKVFRPRLLKEAQFRYPYELTPFLKLSSAITRGGATHDGIPTIMNDTLTRMTTLMQSLPAGFKQFSSIREEENANFVALAVDLPQFGTPTASAFLGQRRLLTSATHQRAEDSMTIPAATEGNIVDDSKQPFVAVWEYHHSALDYLNRLLSTYTSGSKQVEHATGRPALLDDVTEIVGLLSDILHSSLQASNAPDEQVICSPELLDAMGIGAGHDLDPVNIVLAIFEEELLRLSQDPLNEGSLELVVNCTHFVQAMIVITPNRIWPWLTRSRLLESDGNGGSLASILIGTEMVLGRYDFLIGCVQMFDALVKDAVERSVARQAPTAAVSRYRDARTYVSGTSDKIISSTLLTFGRTLASVYESSLKWKYNRIQDRLEINIGICKVFKSILAFAYGVDDSPILSSKLTGLVAPIAEYITELYLTKSANDLPTNPILMSLMSGAELGETSISNSAATLWKEQTHTTLLFSDILVRVAILLNKPWTHLEQQLFKATPLLARLYATNDVWKSPVVRLLEALVRGAVREIEEPDSGKQDGLGNSKNEQEPPSLLGHLGRRTATNFLSVLSQLDEPLKIVDIQTNVWSLLSAVVTCKQQWFALYLLTGSTPRERMRNKSTVTTPGSSRNKALLAQALDALSYLVLENPNCPWPLFVAMLEFVTSAQNNWSWAMGDLRQHSQFIQQLLDFLKWMGDGSKAPKTDAATLTRSYQNRFASLACEVLAMYLHTSRQTGDVSPLKDIVPSLTYLEENVLKLPSYNVSLHSNLKQNIESKFQGVSLEKIKRTTLYPESFGKAFFYDTELANRLLRHDRHWSNQQGYLADVEKANLNLGLVDSQVQLLHSWKLLAMELGQVVSKHDLLPTKIIRTVEECMKANAESTLPEALFGQLMTFRADLAFTLLKNLVNAKVNTPKARELLSPIWQAIRSSTEDFDTIFSSDQVHYYRTLLKILYLSLQFHIFAESENAENMSFRSSFRGSVPASGKTKVTPISSQLLEILSDTVARGFRSLATQLHAEPESISPSDFALLTALLQKIIAIPEMSKWQAQAALIFANSSTIRYATSLFSWSDRLTLETNGSKDPVYGELSLLFILSLSSMESLAETMAVEGILSQLNTANLMNYYRRVGGMSPFDSPPRLFSIWSKGILPLCLNLLYSVGAPIGGEIASFLNQFSEQLNRASNALNSRTPNKITLSIASETHSLALISSILDSFRASGPRLGIQASDIPTLDWDKDNVKEDIEGWMARKGALRERIVVLDESDAVLFAKKRNGDGPDNELEQRVLMELEAAGSCLGLGQ</sequence>
<dbReference type="Proteomes" id="UP000481861">
    <property type="component" value="Unassembled WGS sequence"/>
</dbReference>
<keyword evidence="6" id="KW-0906">Nuclear pore complex</keyword>
<evidence type="ECO:0000313" key="11">
    <source>
        <dbReference type="EMBL" id="KAF2865167.1"/>
    </source>
</evidence>
<dbReference type="GO" id="GO:0006405">
    <property type="term" value="P:RNA export from nucleus"/>
    <property type="evidence" value="ECO:0007669"/>
    <property type="project" value="TreeGrafter"/>
</dbReference>
<dbReference type="PANTHER" id="PTHR31431">
    <property type="entry name" value="NUCLEOPORIN NUP188 HOMOLOG"/>
    <property type="match status" value="1"/>
</dbReference>
<dbReference type="InterPro" id="IPR048883">
    <property type="entry name" value="Nup188_N-subdom_III"/>
</dbReference>
<dbReference type="PANTHER" id="PTHR31431:SF1">
    <property type="entry name" value="NUCLEOPORIN NUP188"/>
    <property type="match status" value="1"/>
</dbReference>
<dbReference type="EMBL" id="JAADJZ010000036">
    <property type="protein sequence ID" value="KAF2865167.1"/>
    <property type="molecule type" value="Genomic_DNA"/>
</dbReference>
<dbReference type="GO" id="GO:0017056">
    <property type="term" value="F:structural constituent of nuclear pore"/>
    <property type="evidence" value="ECO:0007669"/>
    <property type="project" value="InterPro"/>
</dbReference>
<dbReference type="InterPro" id="IPR044840">
    <property type="entry name" value="Nup188"/>
</dbReference>
<keyword evidence="2" id="KW-0813">Transport</keyword>
<protein>
    <submittedName>
        <fullName evidence="11">Nucleoporin subcomplex protein binding to Pom34-domain-containing protein</fullName>
    </submittedName>
</protein>
<dbReference type="GO" id="GO:0006606">
    <property type="term" value="P:protein import into nucleus"/>
    <property type="evidence" value="ECO:0007669"/>
    <property type="project" value="TreeGrafter"/>
</dbReference>
<dbReference type="Pfam" id="PF21094">
    <property type="entry name" value="Nup188_SH3-like"/>
    <property type="match status" value="1"/>
</dbReference>
<dbReference type="InterPro" id="IPR041634">
    <property type="entry name" value="Nup188_C"/>
</dbReference>
<reference evidence="11 12" key="1">
    <citation type="submission" date="2020-01" db="EMBL/GenBank/DDBJ databases">
        <authorList>
            <consortium name="DOE Joint Genome Institute"/>
            <person name="Haridas S."/>
            <person name="Albert R."/>
            <person name="Binder M."/>
            <person name="Bloem J."/>
            <person name="Labutti K."/>
            <person name="Salamov A."/>
            <person name="Andreopoulos B."/>
            <person name="Baker S.E."/>
            <person name="Barry K."/>
            <person name="Bills G."/>
            <person name="Bluhm B.H."/>
            <person name="Cannon C."/>
            <person name="Castanera R."/>
            <person name="Culley D.E."/>
            <person name="Daum C."/>
            <person name="Ezra D."/>
            <person name="Gonzalez J.B."/>
            <person name="Henrissat B."/>
            <person name="Kuo A."/>
            <person name="Liang C."/>
            <person name="Lipzen A."/>
            <person name="Lutzoni F."/>
            <person name="Magnuson J."/>
            <person name="Mondo S."/>
            <person name="Nolan M."/>
            <person name="Ohm R."/>
            <person name="Pangilinan J."/>
            <person name="Park H.-J.H."/>
            <person name="Ramirez L."/>
            <person name="Alfaro M."/>
            <person name="Sun H."/>
            <person name="Tritt A."/>
            <person name="Yoshinaga Y."/>
            <person name="Zwiers L.-H.L."/>
            <person name="Turgeon B.G."/>
            <person name="Goodwin S.B."/>
            <person name="Spatafora J.W."/>
            <person name="Crous P.W."/>
            <person name="Grigoriev I.V."/>
        </authorList>
    </citation>
    <scope>NUCLEOTIDE SEQUENCE [LARGE SCALE GENOMIC DNA]</scope>
    <source>
        <strain evidence="11 12">CBS 611.86</strain>
    </source>
</reference>
<organism evidence="11 12">
    <name type="scientific">Massariosphaeria phaeospora</name>
    <dbReference type="NCBI Taxonomy" id="100035"/>
    <lineage>
        <taxon>Eukaryota</taxon>
        <taxon>Fungi</taxon>
        <taxon>Dikarya</taxon>
        <taxon>Ascomycota</taxon>
        <taxon>Pezizomycotina</taxon>
        <taxon>Dothideomycetes</taxon>
        <taxon>Pleosporomycetidae</taxon>
        <taxon>Pleosporales</taxon>
        <taxon>Pleosporales incertae sedis</taxon>
        <taxon>Massariosphaeria</taxon>
    </lineage>
</organism>
<keyword evidence="3" id="KW-0509">mRNA transport</keyword>
<evidence type="ECO:0000256" key="3">
    <source>
        <dbReference type="ARBA" id="ARBA00022816"/>
    </source>
</evidence>
<evidence type="ECO:0000256" key="5">
    <source>
        <dbReference type="ARBA" id="ARBA00023010"/>
    </source>
</evidence>
<keyword evidence="4" id="KW-0653">Protein transport</keyword>
<dbReference type="Gene3D" id="1.25.10.70">
    <property type="match status" value="1"/>
</dbReference>
<evidence type="ECO:0000256" key="8">
    <source>
        <dbReference type="SAM" id="MobiDB-lite"/>
    </source>
</evidence>
<dbReference type="GO" id="GO:0044611">
    <property type="term" value="C:nuclear pore inner ring"/>
    <property type="evidence" value="ECO:0007669"/>
    <property type="project" value="TreeGrafter"/>
</dbReference>
<evidence type="ECO:0000256" key="6">
    <source>
        <dbReference type="ARBA" id="ARBA00023132"/>
    </source>
</evidence>
<feature type="domain" description="Nuclear pore protein Nup188 C-terminal" evidence="9">
    <location>
        <begin position="1485"/>
        <end position="1860"/>
    </location>
</feature>
<evidence type="ECO:0000256" key="2">
    <source>
        <dbReference type="ARBA" id="ARBA00022448"/>
    </source>
</evidence>
<keyword evidence="12" id="KW-1185">Reference proteome</keyword>
<keyword evidence="5" id="KW-0811">Translocation</keyword>
<feature type="region of interest" description="Disordered" evidence="8">
    <location>
        <begin position="1101"/>
        <end position="1123"/>
    </location>
</feature>
<dbReference type="Pfam" id="PF18378">
    <property type="entry name" value="Nup188_C"/>
    <property type="match status" value="1"/>
</dbReference>
<evidence type="ECO:0000256" key="4">
    <source>
        <dbReference type="ARBA" id="ARBA00022927"/>
    </source>
</evidence>
<feature type="domain" description="Nucleoporin Nup188 N-terminal subdomain III" evidence="10">
    <location>
        <begin position="710"/>
        <end position="1096"/>
    </location>
</feature>
<proteinExistence type="predicted"/>
<comment type="subcellular location">
    <subcellularLocation>
        <location evidence="1">Nucleus</location>
        <location evidence="1">Nuclear pore complex</location>
    </subcellularLocation>
</comment>